<dbReference type="Pfam" id="PF07727">
    <property type="entry name" value="RVT_2"/>
    <property type="match status" value="1"/>
</dbReference>
<dbReference type="CDD" id="cd09272">
    <property type="entry name" value="RNase_HI_RT_Ty1"/>
    <property type="match status" value="1"/>
</dbReference>
<keyword evidence="3" id="KW-1185">Reference proteome</keyword>
<sequence>MPNTLLLLRKKQVTFEEQCAMSKSNTHKPVKQLNCQKTNVLVPPSTEVNNCTDASGSQPRSNIKKNRILAAKSVNMKKVENNLRDKFNKRDDNSIYSTVDLHSSCKLSYYNEQQITRLHCVEPKSLKSAITEDCWFQAMQDEIHEFDRLQARLVAKGYRQEEGIDFKESFAPVVRIEAIRIFIANAASKNMTIYQMDVKTSFLNGELKEEVYVSQPEGFVDPDHPTHVYRLKKALYGLKQVPRAWYQASPTKKHLEALKRVFRYLRGTINKGLWYLKDTVMALTAYADADHAGCQDIRRSTSGSAQFLRDKLVSWSSKKQKSITISTTEVEYITMSGCYAQILWMSTHGPSTLTYATISFTSSNITLDMNIEEKYATNEKEPTRAYDGIHPEIFVRSRPQQALEQYGNWKWDCLKYYFSRFSKTEEQQPDGNQGGNGNALAKVYAVGHAGTNPDSNVVHEVHMLKRCHDFLAQVYYKEYERQCRRGIALEDVPNVRDVSLKYFLEDFSGLPSTRQVEFQINLMAGVAPVARAPYRLAPSEMKELLDQLQELSAT</sequence>
<reference evidence="2" key="2">
    <citation type="submission" date="2022-01" db="EMBL/GenBank/DDBJ databases">
        <authorList>
            <person name="Yamashiro T."/>
            <person name="Shiraishi A."/>
            <person name="Satake H."/>
            <person name="Nakayama K."/>
        </authorList>
    </citation>
    <scope>NUCLEOTIDE SEQUENCE</scope>
</reference>
<evidence type="ECO:0000259" key="1">
    <source>
        <dbReference type="Pfam" id="PF07727"/>
    </source>
</evidence>
<proteinExistence type="predicted"/>
<dbReference type="InterPro" id="IPR013103">
    <property type="entry name" value="RVT_2"/>
</dbReference>
<dbReference type="Proteomes" id="UP001151760">
    <property type="component" value="Unassembled WGS sequence"/>
</dbReference>
<accession>A0ABQ5BEP3</accession>
<dbReference type="PANTHER" id="PTHR11439:SF509">
    <property type="entry name" value="RNA-DIRECTED DNA POLYMERASE"/>
    <property type="match status" value="1"/>
</dbReference>
<gene>
    <name evidence="2" type="ORF">Tco_0859088</name>
</gene>
<dbReference type="PANTHER" id="PTHR11439">
    <property type="entry name" value="GAG-POL-RELATED RETROTRANSPOSON"/>
    <property type="match status" value="1"/>
</dbReference>
<evidence type="ECO:0000313" key="2">
    <source>
        <dbReference type="EMBL" id="GJT12046.1"/>
    </source>
</evidence>
<comment type="caution">
    <text evidence="2">The sequence shown here is derived from an EMBL/GenBank/DDBJ whole genome shotgun (WGS) entry which is preliminary data.</text>
</comment>
<dbReference type="EMBL" id="BQNB010013117">
    <property type="protein sequence ID" value="GJT12046.1"/>
    <property type="molecule type" value="Genomic_DNA"/>
</dbReference>
<protein>
    <submittedName>
        <fullName evidence="2">Retrovirus-related pol polyprotein from transposon TNT 1-94</fullName>
    </submittedName>
</protein>
<reference evidence="2" key="1">
    <citation type="journal article" date="2022" name="Int. J. Mol. Sci.">
        <title>Draft Genome of Tanacetum Coccineum: Genomic Comparison of Closely Related Tanacetum-Family Plants.</title>
        <authorList>
            <person name="Yamashiro T."/>
            <person name="Shiraishi A."/>
            <person name="Nakayama K."/>
            <person name="Satake H."/>
        </authorList>
    </citation>
    <scope>NUCLEOTIDE SEQUENCE</scope>
</reference>
<evidence type="ECO:0000313" key="3">
    <source>
        <dbReference type="Proteomes" id="UP001151760"/>
    </source>
</evidence>
<name>A0ABQ5BEP3_9ASTR</name>
<feature type="domain" description="Reverse transcriptase Ty1/copia-type" evidence="1">
    <location>
        <begin position="129"/>
        <end position="248"/>
    </location>
</feature>
<organism evidence="2 3">
    <name type="scientific">Tanacetum coccineum</name>
    <dbReference type="NCBI Taxonomy" id="301880"/>
    <lineage>
        <taxon>Eukaryota</taxon>
        <taxon>Viridiplantae</taxon>
        <taxon>Streptophyta</taxon>
        <taxon>Embryophyta</taxon>
        <taxon>Tracheophyta</taxon>
        <taxon>Spermatophyta</taxon>
        <taxon>Magnoliopsida</taxon>
        <taxon>eudicotyledons</taxon>
        <taxon>Gunneridae</taxon>
        <taxon>Pentapetalae</taxon>
        <taxon>asterids</taxon>
        <taxon>campanulids</taxon>
        <taxon>Asterales</taxon>
        <taxon>Asteraceae</taxon>
        <taxon>Asteroideae</taxon>
        <taxon>Anthemideae</taxon>
        <taxon>Anthemidinae</taxon>
        <taxon>Tanacetum</taxon>
    </lineage>
</organism>